<dbReference type="EMBL" id="VJXX01000004">
    <property type="protein sequence ID" value="MPY11506.1"/>
    <property type="molecule type" value="Genomic_DNA"/>
</dbReference>
<dbReference type="AlphaFoldDB" id="A0A7X1NR52"/>
<protein>
    <recommendedName>
        <fullName evidence="4">Asp23/Gls24 family envelope stress response protein</fullName>
    </recommendedName>
</protein>
<evidence type="ECO:0008006" key="4">
    <source>
        <dbReference type="Google" id="ProtNLM"/>
    </source>
</evidence>
<keyword evidence="3" id="KW-1185">Reference proteome</keyword>
<feature type="compositionally biased region" description="Basic and acidic residues" evidence="1">
    <location>
        <begin position="1"/>
        <end position="23"/>
    </location>
</feature>
<dbReference type="RefSeq" id="WP_191931932.1">
    <property type="nucleotide sequence ID" value="NZ_VJXX01000004.1"/>
</dbReference>
<comment type="caution">
    <text evidence="2">The sequence shown here is derived from an EMBL/GenBank/DDBJ whole genome shotgun (WGS) entry which is preliminary data.</text>
</comment>
<organism evidence="2 3">
    <name type="scientific">Arthrobacter bussei</name>
    <dbReference type="NCBI Taxonomy" id="2594179"/>
    <lineage>
        <taxon>Bacteria</taxon>
        <taxon>Bacillati</taxon>
        <taxon>Actinomycetota</taxon>
        <taxon>Actinomycetes</taxon>
        <taxon>Micrococcales</taxon>
        <taxon>Micrococcaceae</taxon>
        <taxon>Arthrobacter</taxon>
    </lineage>
</organism>
<sequence>MDAAGPRDAEGARPDARPREGHNRITTQALTSTARAATAEVLGVAPTQVKASFTDDAGLLALQLALPLPVPALTRVAEDPSVVDSFGGPLWSRADAARGQILDRVQHLTGARLSRVDIRIIGSTVTRGARVL</sequence>
<proteinExistence type="predicted"/>
<evidence type="ECO:0000256" key="1">
    <source>
        <dbReference type="SAM" id="MobiDB-lite"/>
    </source>
</evidence>
<dbReference type="Proteomes" id="UP000326464">
    <property type="component" value="Unassembled WGS sequence"/>
</dbReference>
<evidence type="ECO:0000313" key="2">
    <source>
        <dbReference type="EMBL" id="MPY11506.1"/>
    </source>
</evidence>
<feature type="region of interest" description="Disordered" evidence="1">
    <location>
        <begin position="1"/>
        <end position="30"/>
    </location>
</feature>
<evidence type="ECO:0000313" key="3">
    <source>
        <dbReference type="Proteomes" id="UP000326464"/>
    </source>
</evidence>
<reference evidence="3" key="1">
    <citation type="submission" date="2019-07" db="EMBL/GenBank/DDBJ databases">
        <title>Arthrobacter KR32 sp. nov., isolated from mountain cheese made of cows milk.</title>
        <authorList>
            <person name="Flegler A."/>
        </authorList>
    </citation>
    <scope>NUCLEOTIDE SEQUENCE [LARGE SCALE GENOMIC DNA]</scope>
    <source>
        <strain evidence="3">KR32</strain>
    </source>
</reference>
<gene>
    <name evidence="2" type="ORF">FNH21_12405</name>
</gene>
<name>A0A7X1NR52_9MICC</name>
<accession>A0A7X1NR52</accession>